<dbReference type="InterPro" id="IPR019103">
    <property type="entry name" value="Peptidase_aspartic_DDI1-type"/>
</dbReference>
<keyword evidence="8" id="KW-1185">Reference proteome</keyword>
<name>A0ABD3MV46_9STRA</name>
<feature type="compositionally biased region" description="Acidic residues" evidence="5">
    <location>
        <begin position="517"/>
        <end position="534"/>
    </location>
</feature>
<evidence type="ECO:0000256" key="1">
    <source>
        <dbReference type="ARBA" id="ARBA00009136"/>
    </source>
</evidence>
<feature type="region of interest" description="Disordered" evidence="5">
    <location>
        <begin position="202"/>
        <end position="221"/>
    </location>
</feature>
<organism evidence="7 8">
    <name type="scientific">Stephanodiscus triporus</name>
    <dbReference type="NCBI Taxonomy" id="2934178"/>
    <lineage>
        <taxon>Eukaryota</taxon>
        <taxon>Sar</taxon>
        <taxon>Stramenopiles</taxon>
        <taxon>Ochrophyta</taxon>
        <taxon>Bacillariophyta</taxon>
        <taxon>Coscinodiscophyceae</taxon>
        <taxon>Thalassiosirophycidae</taxon>
        <taxon>Stephanodiscales</taxon>
        <taxon>Stephanodiscaceae</taxon>
        <taxon>Stephanodiscus</taxon>
    </lineage>
</organism>
<dbReference type="Pfam" id="PF09668">
    <property type="entry name" value="Asp_protease"/>
    <property type="match status" value="1"/>
</dbReference>
<reference evidence="7 8" key="1">
    <citation type="submission" date="2024-10" db="EMBL/GenBank/DDBJ databases">
        <title>Updated reference genomes for cyclostephanoid diatoms.</title>
        <authorList>
            <person name="Roberts W.R."/>
            <person name="Alverson A.J."/>
        </authorList>
    </citation>
    <scope>NUCLEOTIDE SEQUENCE [LARGE SCALE GENOMIC DNA]</scope>
    <source>
        <strain evidence="7 8">AJA276-08</strain>
    </source>
</reference>
<feature type="region of interest" description="Disordered" evidence="5">
    <location>
        <begin position="488"/>
        <end position="549"/>
    </location>
</feature>
<dbReference type="GO" id="GO:0004190">
    <property type="term" value="F:aspartic-type endopeptidase activity"/>
    <property type="evidence" value="ECO:0007669"/>
    <property type="project" value="UniProtKB-KW"/>
</dbReference>
<dbReference type="EMBL" id="JALLAZ020001710">
    <property type="protein sequence ID" value="KAL3767282.1"/>
    <property type="molecule type" value="Genomic_DNA"/>
</dbReference>
<accession>A0ABD3MV46</accession>
<evidence type="ECO:0000256" key="4">
    <source>
        <dbReference type="ARBA" id="ARBA00022801"/>
    </source>
</evidence>
<evidence type="ECO:0000256" key="3">
    <source>
        <dbReference type="ARBA" id="ARBA00022750"/>
    </source>
</evidence>
<dbReference type="CDD" id="cd05479">
    <property type="entry name" value="RP_DDI"/>
    <property type="match status" value="1"/>
</dbReference>
<keyword evidence="3" id="KW-0064">Aspartyl protease</keyword>
<comment type="similarity">
    <text evidence="1">Belongs to the DDI1 family.</text>
</comment>
<evidence type="ECO:0000256" key="2">
    <source>
        <dbReference type="ARBA" id="ARBA00022670"/>
    </source>
</evidence>
<evidence type="ECO:0000313" key="8">
    <source>
        <dbReference type="Proteomes" id="UP001530315"/>
    </source>
</evidence>
<evidence type="ECO:0000256" key="5">
    <source>
        <dbReference type="SAM" id="MobiDB-lite"/>
    </source>
</evidence>
<dbReference type="SUPFAM" id="SSF50630">
    <property type="entry name" value="Acid proteases"/>
    <property type="match status" value="1"/>
</dbReference>
<feature type="compositionally biased region" description="Low complexity" evidence="5">
    <location>
        <begin position="133"/>
        <end position="144"/>
    </location>
</feature>
<dbReference type="Proteomes" id="UP001530315">
    <property type="component" value="Unassembled WGS sequence"/>
</dbReference>
<keyword evidence="4" id="KW-0378">Hydrolase</keyword>
<dbReference type="PANTHER" id="PTHR12917">
    <property type="entry name" value="ASPARTYL PROTEASE DDI-RELATED"/>
    <property type="match status" value="1"/>
</dbReference>
<keyword evidence="2" id="KW-0645">Protease</keyword>
<dbReference type="GO" id="GO:0006508">
    <property type="term" value="P:proteolysis"/>
    <property type="evidence" value="ECO:0007669"/>
    <property type="project" value="UniProtKB-KW"/>
</dbReference>
<proteinExistence type="inferred from homology"/>
<feature type="region of interest" description="Disordered" evidence="5">
    <location>
        <begin position="122"/>
        <end position="149"/>
    </location>
</feature>
<comment type="caution">
    <text evidence="7">The sequence shown here is derived from an EMBL/GenBank/DDBJ whole genome shotgun (WGS) entry which is preliminary data.</text>
</comment>
<evidence type="ECO:0000313" key="7">
    <source>
        <dbReference type="EMBL" id="KAL3767282.1"/>
    </source>
</evidence>
<dbReference type="AlphaFoldDB" id="A0ABD3MV46"/>
<dbReference type="InterPro" id="IPR021109">
    <property type="entry name" value="Peptidase_aspartic_dom_sf"/>
</dbReference>
<sequence length="549" mass="57479">MNDDPNDEVRITFLHPPTSRTDMIAVPGSTTTLADLSGYATALLGIITNDVDNDDDDDDADRVGGGGGSVLTRGTSLLYHPSRGDCDGSRTLASCGVSSSDGDALVSAYSIREYDDVVAAAGRGGGRAPPPSSTSAVGTTAAAARGGGGGGGGGGLDFTSLLGGGVAGAGAQRSSSSSSSSSSGVGALDFSSLVGNAGPPVVGSRASLTPTTTSVVPTIPPRPVEWDGMSLDDAISRNPDPVRLATLLSDAARHPNLMKELNYHNPSVCKRLREVYGDVNKMAEVWRQATMRSTMSRFLRGNEERNREAEMRRRLLSDPMDADANMYFGEKIRLENVARQYERMMEEYPESMGKVLMLYVGTTVNGKPLQVFVDSGAQSTIMSSACADRLDLLHLVDKRFAGVAVGVGTGKILGRVHVVEMVIGGCVLPCSVTIMDSEKGLGDKNMDCLFGLDMLRRHRCSIDLGGNVLRFSIGAGGETMEAPFLHEKDLPTSKGGTMDFDPEKANAMVEARMERMDTDEDDDDGEGGGEGGDEDPGKGKAKEGGGGAS</sequence>
<gene>
    <name evidence="7" type="ORF">ACHAW5_002085</name>
</gene>
<dbReference type="Gene3D" id="2.40.70.10">
    <property type="entry name" value="Acid Proteases"/>
    <property type="match status" value="1"/>
</dbReference>
<evidence type="ECO:0000259" key="6">
    <source>
        <dbReference type="Pfam" id="PF09668"/>
    </source>
</evidence>
<feature type="domain" description="Aspartic peptidase DDI1-type" evidence="6">
    <location>
        <begin position="349"/>
        <end position="463"/>
    </location>
</feature>
<dbReference type="PANTHER" id="PTHR12917:SF1">
    <property type="entry name" value="AT13091P"/>
    <property type="match status" value="1"/>
</dbReference>
<protein>
    <recommendedName>
        <fullName evidence="6">Aspartic peptidase DDI1-type domain-containing protein</fullName>
    </recommendedName>
</protein>